<keyword evidence="2" id="KW-0963">Cytoplasm</keyword>
<accession>A0A1D3D058</accession>
<comment type="subcellular location">
    <subcellularLocation>
        <location evidence="1">Cytoplasm</location>
    </subcellularLocation>
</comment>
<evidence type="ECO:0000256" key="2">
    <source>
        <dbReference type="ARBA" id="ARBA00022490"/>
    </source>
</evidence>
<proteinExistence type="predicted"/>
<dbReference type="EMBL" id="JROU02001300">
    <property type="protein sequence ID" value="OEH76838.1"/>
    <property type="molecule type" value="Genomic_DNA"/>
</dbReference>
<organism evidence="3 4">
    <name type="scientific">Cyclospora cayetanensis</name>
    <dbReference type="NCBI Taxonomy" id="88456"/>
    <lineage>
        <taxon>Eukaryota</taxon>
        <taxon>Sar</taxon>
        <taxon>Alveolata</taxon>
        <taxon>Apicomplexa</taxon>
        <taxon>Conoidasida</taxon>
        <taxon>Coccidia</taxon>
        <taxon>Eucoccidiorida</taxon>
        <taxon>Eimeriorina</taxon>
        <taxon>Eimeriidae</taxon>
        <taxon>Cyclospora</taxon>
    </lineage>
</organism>
<dbReference type="GO" id="GO:0051879">
    <property type="term" value="F:Hsp90 protein binding"/>
    <property type="evidence" value="ECO:0007669"/>
    <property type="project" value="TreeGrafter"/>
</dbReference>
<dbReference type="VEuPathDB" id="ToxoDB:LOC34622517"/>
<comment type="caution">
    <text evidence="3">The sequence shown here is derived from an EMBL/GenBank/DDBJ whole genome shotgun (WGS) entry which is preliminary data.</text>
</comment>
<name>A0A1D3D058_9EIME</name>
<evidence type="ECO:0000256" key="1">
    <source>
        <dbReference type="ARBA" id="ARBA00004496"/>
    </source>
</evidence>
<dbReference type="Pfam" id="PF13181">
    <property type="entry name" value="TPR_8"/>
    <property type="match status" value="1"/>
</dbReference>
<protein>
    <submittedName>
        <fullName evidence="3">TPR domain-containing protein</fullName>
    </submittedName>
</protein>
<dbReference type="SMART" id="SM00028">
    <property type="entry name" value="TPR"/>
    <property type="match status" value="3"/>
</dbReference>
<keyword evidence="4" id="KW-1185">Reference proteome</keyword>
<dbReference type="Gene3D" id="1.25.10.10">
    <property type="entry name" value="Leucine-rich Repeat Variant"/>
    <property type="match status" value="1"/>
</dbReference>
<dbReference type="Gene3D" id="1.25.40.10">
    <property type="entry name" value="Tetratricopeptide repeat domain"/>
    <property type="match status" value="1"/>
</dbReference>
<dbReference type="PANTHER" id="PTHR45994:SF1">
    <property type="entry name" value="FI21225P1"/>
    <property type="match status" value="1"/>
</dbReference>
<reference evidence="3 4" key="1">
    <citation type="journal article" date="2016" name="BMC Genomics">
        <title>Comparative genomics reveals Cyclospora cayetanensis possesses coccidia-like metabolism and invasion components but unique surface antigens.</title>
        <authorList>
            <person name="Liu S."/>
            <person name="Wang L."/>
            <person name="Zheng H."/>
            <person name="Xu Z."/>
            <person name="Roellig D.M."/>
            <person name="Li N."/>
            <person name="Frace M.A."/>
            <person name="Tang K."/>
            <person name="Arrowood M.J."/>
            <person name="Moss D.M."/>
            <person name="Zhang L."/>
            <person name="Feng Y."/>
            <person name="Xiao L."/>
        </authorList>
    </citation>
    <scope>NUCLEOTIDE SEQUENCE [LARGE SCALE GENOMIC DNA]</scope>
    <source>
        <strain evidence="3 4">CHN_HEN01</strain>
    </source>
</reference>
<dbReference type="PANTHER" id="PTHR45994">
    <property type="entry name" value="FI21225P1"/>
    <property type="match status" value="1"/>
</dbReference>
<sequence length="1058" mass="114625">MASLRPLGDADAAAAATPTVSSSEIQGLKAEGNRLFKDGDFSAAAAAYSRCIDACKQAEKLGSEASSEFPSEATPYCEPVKSVLAAAYCNRSMCRLKQQDLRGAEADSRAALEIRPDYSKALYRQALALLQLGDLGASASAARRLLRIDPKNAEGARLLMKLNEAALQEQQQHVESRMPSTLLDTAVDATAAEKKRVKAFRDLGRLAQERESLHETLAKEGLLQRLAVFLKQQNVAANAASAADFAQVPAGTTPVVSNAPVPAVVEAAGWELLSSLVQYSPLGMPTTDGCTSSASSEEKVLFKVNEPLCIPPHIKACRTALRRIWTSEELLFTFRRLQRQGLLDPPADNFASVFAADGTIGSSNNKGIDPRRWRGLSAAFLLRVFGHSKQSESESFEHDASFLEAVSSALDCAEASTVQLAALQALSGAADARRRLGLKAKALALRHGVERCLEAALALLSAAVDKAECGGQAVELEAMERNIELTVVTLLRLLGDKERAEADGVDMQRLADQLLSPFLSCCHSKDPNKQAETYLRQKLLDDSGVDAILKLLRDETRPEALRAKLGVALARVCVHSKVVKEEVLERVNLFILLEELLQQLLQRQQQPGKNKKGMDDDLARCVLELFFFLSLHAEFKSKLVELANFPTGSKDLLRAVLDVGAQFCSNSGSLPRYLLCGGLCNLMKSSADKDRCRKQRGLHGGVDLDESQLEELEAFYDQLPAEAKPVPNGQIDLGDEASVCSLRQVLLERGACKLLVRACTAKPLPSPNVLLAAGSSFFLLAKNEKNRGLLVKEGALRALLTAIGALKTYPEDKRDLQQAAAQLCISVNPALFSYHDALDLVPVVLPLLSDSYELLQYEGALAITNLTSVNEELRQRAFSGDAWRLLGNLLFSENDLLRAAALEGWCNLAGSSKVQDFLGGKTAGKADVQDLRLLLAFCLETNNPRAQQAAAGALATLLNNSDIAKALPKYDNYQNLLKAFDEATEEQGPLLDRLVVSLYNIWGEEAQEEGEKAVKSRIEQAVEVHRHKLKGLSADLAVQMIPSGQPEGSRALTASIET</sequence>
<evidence type="ECO:0000313" key="3">
    <source>
        <dbReference type="EMBL" id="OEH76838.1"/>
    </source>
</evidence>
<dbReference type="SUPFAM" id="SSF48452">
    <property type="entry name" value="TPR-like"/>
    <property type="match status" value="1"/>
</dbReference>
<dbReference type="Proteomes" id="UP000095192">
    <property type="component" value="Unassembled WGS sequence"/>
</dbReference>
<dbReference type="InterPro" id="IPR016024">
    <property type="entry name" value="ARM-type_fold"/>
</dbReference>
<dbReference type="InterPro" id="IPR011989">
    <property type="entry name" value="ARM-like"/>
</dbReference>
<dbReference type="AlphaFoldDB" id="A0A1D3D058"/>
<gene>
    <name evidence="3" type="ORF">cyc_06334</name>
</gene>
<dbReference type="VEuPathDB" id="ToxoDB:cyc_06334"/>
<dbReference type="SUPFAM" id="SSF48371">
    <property type="entry name" value="ARM repeat"/>
    <property type="match status" value="2"/>
</dbReference>
<evidence type="ECO:0000313" key="4">
    <source>
        <dbReference type="Proteomes" id="UP000095192"/>
    </source>
</evidence>
<dbReference type="GO" id="GO:0005737">
    <property type="term" value="C:cytoplasm"/>
    <property type="evidence" value="ECO:0007669"/>
    <property type="project" value="UniProtKB-SubCell"/>
</dbReference>
<dbReference type="InterPro" id="IPR011990">
    <property type="entry name" value="TPR-like_helical_dom_sf"/>
</dbReference>
<dbReference type="InParanoid" id="A0A1D3D058"/>
<dbReference type="InterPro" id="IPR019734">
    <property type="entry name" value="TPR_rpt"/>
</dbReference>